<accession>A0AAV7RTY8</accession>
<comment type="caution">
    <text evidence="2">The sequence shown here is derived from an EMBL/GenBank/DDBJ whole genome shotgun (WGS) entry which is preliminary data.</text>
</comment>
<feature type="compositionally biased region" description="Polar residues" evidence="1">
    <location>
        <begin position="10"/>
        <end position="31"/>
    </location>
</feature>
<organism evidence="2 3">
    <name type="scientific">Pleurodeles waltl</name>
    <name type="common">Iberian ribbed newt</name>
    <dbReference type="NCBI Taxonomy" id="8319"/>
    <lineage>
        <taxon>Eukaryota</taxon>
        <taxon>Metazoa</taxon>
        <taxon>Chordata</taxon>
        <taxon>Craniata</taxon>
        <taxon>Vertebrata</taxon>
        <taxon>Euteleostomi</taxon>
        <taxon>Amphibia</taxon>
        <taxon>Batrachia</taxon>
        <taxon>Caudata</taxon>
        <taxon>Salamandroidea</taxon>
        <taxon>Salamandridae</taxon>
        <taxon>Pleurodelinae</taxon>
        <taxon>Pleurodeles</taxon>
    </lineage>
</organism>
<proteinExistence type="predicted"/>
<dbReference type="AlphaFoldDB" id="A0AAV7RTY8"/>
<feature type="region of interest" description="Disordered" evidence="1">
    <location>
        <begin position="1"/>
        <end position="86"/>
    </location>
</feature>
<dbReference type="Proteomes" id="UP001066276">
    <property type="component" value="Chromosome 5"/>
</dbReference>
<keyword evidence="3" id="KW-1185">Reference proteome</keyword>
<gene>
    <name evidence="2" type="ORF">NDU88_008681</name>
</gene>
<sequence>MLPATEGLCDTSNPEAQPQPQQNLPTVSDASAGNHREEALHASNKPDAERGEEGPATSGEEENDAPLSHAKEERKGKSHRLTWRHMDNMDKSKRAIMSNNRLVQYKMIDIYLVYL</sequence>
<name>A0AAV7RTY8_PLEWA</name>
<protein>
    <submittedName>
        <fullName evidence="2">Uncharacterized protein</fullName>
    </submittedName>
</protein>
<dbReference type="EMBL" id="JANPWB010000009">
    <property type="protein sequence ID" value="KAJ1155956.1"/>
    <property type="molecule type" value="Genomic_DNA"/>
</dbReference>
<evidence type="ECO:0000256" key="1">
    <source>
        <dbReference type="SAM" id="MobiDB-lite"/>
    </source>
</evidence>
<evidence type="ECO:0000313" key="2">
    <source>
        <dbReference type="EMBL" id="KAJ1155956.1"/>
    </source>
</evidence>
<reference evidence="2" key="1">
    <citation type="journal article" date="2022" name="bioRxiv">
        <title>Sequencing and chromosome-scale assembly of the giantPleurodeles waltlgenome.</title>
        <authorList>
            <person name="Brown T."/>
            <person name="Elewa A."/>
            <person name="Iarovenko S."/>
            <person name="Subramanian E."/>
            <person name="Araus A.J."/>
            <person name="Petzold A."/>
            <person name="Susuki M."/>
            <person name="Suzuki K.-i.T."/>
            <person name="Hayashi T."/>
            <person name="Toyoda A."/>
            <person name="Oliveira C."/>
            <person name="Osipova E."/>
            <person name="Leigh N.D."/>
            <person name="Simon A."/>
            <person name="Yun M.H."/>
        </authorList>
    </citation>
    <scope>NUCLEOTIDE SEQUENCE</scope>
    <source>
        <strain evidence="2">20211129_DDA</strain>
        <tissue evidence="2">Liver</tissue>
    </source>
</reference>
<evidence type="ECO:0000313" key="3">
    <source>
        <dbReference type="Proteomes" id="UP001066276"/>
    </source>
</evidence>
<feature type="compositionally biased region" description="Basic and acidic residues" evidence="1">
    <location>
        <begin position="34"/>
        <end position="53"/>
    </location>
</feature>